<dbReference type="RefSeq" id="WP_146903426.1">
    <property type="nucleotide sequence ID" value="NZ_BJYS01000043.1"/>
</dbReference>
<evidence type="ECO:0008006" key="7">
    <source>
        <dbReference type="Google" id="ProtNLM"/>
    </source>
</evidence>
<gene>
    <name evidence="5" type="ORF">AAE02nite_44090</name>
</gene>
<dbReference type="EMBL" id="BJYS01000043">
    <property type="protein sequence ID" value="GEO06745.1"/>
    <property type="molecule type" value="Genomic_DNA"/>
</dbReference>
<dbReference type="GO" id="GO:0005829">
    <property type="term" value="C:cytosol"/>
    <property type="evidence" value="ECO:0007669"/>
    <property type="project" value="TreeGrafter"/>
</dbReference>
<dbReference type="Proteomes" id="UP000321532">
    <property type="component" value="Unassembled WGS sequence"/>
</dbReference>
<evidence type="ECO:0000256" key="3">
    <source>
        <dbReference type="SAM" id="MobiDB-lite"/>
    </source>
</evidence>
<evidence type="ECO:0000256" key="1">
    <source>
        <dbReference type="ARBA" id="ARBA00009091"/>
    </source>
</evidence>
<dbReference type="InterPro" id="IPR005632">
    <property type="entry name" value="Chaperone_Skp"/>
</dbReference>
<dbReference type="PANTHER" id="PTHR35089:SF1">
    <property type="entry name" value="CHAPERONE PROTEIN SKP"/>
    <property type="match status" value="1"/>
</dbReference>
<sequence>MKRPFLVLALSLSVAGTSFMAGCQQKAGNAGKNTSQSTATSPDSSAVASSDTSVTSTAATTSTPTTATAPSQKFGYINSAELLKIMPETKRAEANLEAFVKNLEKQFGGLQSEYQTKVTEFQAQEKTMVDAVKETRIRAIQDLEQRLQQSQVSGQQQVAKKREDLFKPILDKAEKAVKDVGKENGYDYIFDTNTGSFIYAKESHNILPLVKTKLGIK</sequence>
<dbReference type="OrthoDB" id="1524711at2"/>
<protein>
    <recommendedName>
        <fullName evidence="7">OmpH family outer membrane protein</fullName>
    </recommendedName>
</protein>
<proteinExistence type="inferred from homology"/>
<evidence type="ECO:0000256" key="4">
    <source>
        <dbReference type="SAM" id="SignalP"/>
    </source>
</evidence>
<evidence type="ECO:0000313" key="6">
    <source>
        <dbReference type="Proteomes" id="UP000321532"/>
    </source>
</evidence>
<dbReference type="SMART" id="SM00935">
    <property type="entry name" value="OmpH"/>
    <property type="match status" value="1"/>
</dbReference>
<comment type="similarity">
    <text evidence="1">Belongs to the Skp family.</text>
</comment>
<feature type="compositionally biased region" description="Low complexity" evidence="3">
    <location>
        <begin position="37"/>
        <end position="70"/>
    </location>
</feature>
<dbReference type="GO" id="GO:0051082">
    <property type="term" value="F:unfolded protein binding"/>
    <property type="evidence" value="ECO:0007669"/>
    <property type="project" value="InterPro"/>
</dbReference>
<accession>A0A512B458</accession>
<reference evidence="5 6" key="1">
    <citation type="submission" date="2019-07" db="EMBL/GenBank/DDBJ databases">
        <title>Whole genome shotgun sequence of Adhaeribacter aerolatus NBRC 106133.</title>
        <authorList>
            <person name="Hosoyama A."/>
            <person name="Uohara A."/>
            <person name="Ohji S."/>
            <person name="Ichikawa N."/>
        </authorList>
    </citation>
    <scope>NUCLEOTIDE SEQUENCE [LARGE SCALE GENOMIC DNA]</scope>
    <source>
        <strain evidence="5 6">NBRC 106133</strain>
    </source>
</reference>
<dbReference type="GO" id="GO:0050821">
    <property type="term" value="P:protein stabilization"/>
    <property type="evidence" value="ECO:0007669"/>
    <property type="project" value="TreeGrafter"/>
</dbReference>
<dbReference type="InterPro" id="IPR024930">
    <property type="entry name" value="Skp_dom_sf"/>
</dbReference>
<keyword evidence="2 4" id="KW-0732">Signal</keyword>
<evidence type="ECO:0000313" key="5">
    <source>
        <dbReference type="EMBL" id="GEO06745.1"/>
    </source>
</evidence>
<organism evidence="5 6">
    <name type="scientific">Adhaeribacter aerolatus</name>
    <dbReference type="NCBI Taxonomy" id="670289"/>
    <lineage>
        <taxon>Bacteria</taxon>
        <taxon>Pseudomonadati</taxon>
        <taxon>Bacteroidota</taxon>
        <taxon>Cytophagia</taxon>
        <taxon>Cytophagales</taxon>
        <taxon>Hymenobacteraceae</taxon>
        <taxon>Adhaeribacter</taxon>
    </lineage>
</organism>
<dbReference type="Pfam" id="PF03938">
    <property type="entry name" value="OmpH"/>
    <property type="match status" value="1"/>
</dbReference>
<dbReference type="AlphaFoldDB" id="A0A512B458"/>
<comment type="caution">
    <text evidence="5">The sequence shown here is derived from an EMBL/GenBank/DDBJ whole genome shotgun (WGS) entry which is preliminary data.</text>
</comment>
<feature type="signal peptide" evidence="4">
    <location>
        <begin position="1"/>
        <end position="20"/>
    </location>
</feature>
<dbReference type="Gene3D" id="3.30.910.20">
    <property type="entry name" value="Skp domain"/>
    <property type="match status" value="1"/>
</dbReference>
<evidence type="ECO:0000256" key="2">
    <source>
        <dbReference type="ARBA" id="ARBA00022729"/>
    </source>
</evidence>
<feature type="chain" id="PRO_5022245233" description="OmpH family outer membrane protein" evidence="4">
    <location>
        <begin position="21"/>
        <end position="217"/>
    </location>
</feature>
<dbReference type="SUPFAM" id="SSF111384">
    <property type="entry name" value="OmpH-like"/>
    <property type="match status" value="1"/>
</dbReference>
<keyword evidence="6" id="KW-1185">Reference proteome</keyword>
<name>A0A512B458_9BACT</name>
<feature type="region of interest" description="Disordered" evidence="3">
    <location>
        <begin position="25"/>
        <end position="70"/>
    </location>
</feature>
<dbReference type="PROSITE" id="PS51257">
    <property type="entry name" value="PROKAR_LIPOPROTEIN"/>
    <property type="match status" value="1"/>
</dbReference>
<dbReference type="PANTHER" id="PTHR35089">
    <property type="entry name" value="CHAPERONE PROTEIN SKP"/>
    <property type="match status" value="1"/>
</dbReference>